<comment type="caution">
    <text evidence="9">The sequence shown here is derived from an EMBL/GenBank/DDBJ whole genome shotgun (WGS) entry which is preliminary data.</text>
</comment>
<keyword evidence="10" id="KW-1185">Reference proteome</keyword>
<dbReference type="PROSITE" id="PS50928">
    <property type="entry name" value="ABC_TM1"/>
    <property type="match status" value="1"/>
</dbReference>
<keyword evidence="4 7" id="KW-0812">Transmembrane</keyword>
<evidence type="ECO:0000256" key="6">
    <source>
        <dbReference type="ARBA" id="ARBA00023136"/>
    </source>
</evidence>
<dbReference type="PANTHER" id="PTHR43744">
    <property type="entry name" value="ABC TRANSPORTER PERMEASE PROTEIN MG189-RELATED-RELATED"/>
    <property type="match status" value="1"/>
</dbReference>
<dbReference type="CDD" id="cd06261">
    <property type="entry name" value="TM_PBP2"/>
    <property type="match status" value="1"/>
</dbReference>
<keyword evidence="6 7" id="KW-0472">Membrane</keyword>
<accession>A0A4R1REC7</accession>
<comment type="subcellular location">
    <subcellularLocation>
        <location evidence="1 7">Cell membrane</location>
        <topology evidence="1 7">Multi-pass membrane protein</topology>
    </subcellularLocation>
</comment>
<dbReference type="Proteomes" id="UP000295008">
    <property type="component" value="Unassembled WGS sequence"/>
</dbReference>
<dbReference type="RefSeq" id="WP_132015198.1">
    <property type="nucleotide sequence ID" value="NZ_SLUN01000019.1"/>
</dbReference>
<dbReference type="AlphaFoldDB" id="A0A4R1REC7"/>
<feature type="transmembrane region" description="Helical" evidence="7">
    <location>
        <begin position="68"/>
        <end position="92"/>
    </location>
</feature>
<feature type="domain" description="ABC transmembrane type-1" evidence="8">
    <location>
        <begin position="69"/>
        <end position="264"/>
    </location>
</feature>
<dbReference type="Gene3D" id="1.10.3720.10">
    <property type="entry name" value="MetI-like"/>
    <property type="match status" value="1"/>
</dbReference>
<dbReference type="SUPFAM" id="SSF161098">
    <property type="entry name" value="MetI-like"/>
    <property type="match status" value="1"/>
</dbReference>
<dbReference type="InterPro" id="IPR035906">
    <property type="entry name" value="MetI-like_sf"/>
</dbReference>
<dbReference type="OrthoDB" id="9787837at2"/>
<keyword evidence="5 7" id="KW-1133">Transmembrane helix</keyword>
<feature type="transmembrane region" description="Helical" evidence="7">
    <location>
        <begin position="12"/>
        <end position="33"/>
    </location>
</feature>
<reference evidence="9 10" key="1">
    <citation type="submission" date="2019-03" db="EMBL/GenBank/DDBJ databases">
        <title>Genomic Encyclopedia of Type Strains, Phase IV (KMG-IV): sequencing the most valuable type-strain genomes for metagenomic binning, comparative biology and taxonomic classification.</title>
        <authorList>
            <person name="Goeker M."/>
        </authorList>
    </citation>
    <scope>NUCLEOTIDE SEQUENCE [LARGE SCALE GENOMIC DNA]</scope>
    <source>
        <strain evidence="9 10">LX-B</strain>
    </source>
</reference>
<proteinExistence type="inferred from homology"/>
<organism evidence="9 10">
    <name type="scientific">Hydrogenispora ethanolica</name>
    <dbReference type="NCBI Taxonomy" id="1082276"/>
    <lineage>
        <taxon>Bacteria</taxon>
        <taxon>Bacillati</taxon>
        <taxon>Bacillota</taxon>
        <taxon>Hydrogenispora</taxon>
    </lineage>
</organism>
<name>A0A4R1REC7_HYDET</name>
<dbReference type="EMBL" id="SLUN01000019">
    <property type="protein sequence ID" value="TCL64251.1"/>
    <property type="molecule type" value="Genomic_DNA"/>
</dbReference>
<evidence type="ECO:0000256" key="3">
    <source>
        <dbReference type="ARBA" id="ARBA00022475"/>
    </source>
</evidence>
<evidence type="ECO:0000259" key="8">
    <source>
        <dbReference type="PROSITE" id="PS50928"/>
    </source>
</evidence>
<dbReference type="Pfam" id="PF00528">
    <property type="entry name" value="BPD_transp_1"/>
    <property type="match status" value="1"/>
</dbReference>
<evidence type="ECO:0000256" key="5">
    <source>
        <dbReference type="ARBA" id="ARBA00022989"/>
    </source>
</evidence>
<dbReference type="InterPro" id="IPR000515">
    <property type="entry name" value="MetI-like"/>
</dbReference>
<feature type="transmembrane region" description="Helical" evidence="7">
    <location>
        <begin position="140"/>
        <end position="161"/>
    </location>
</feature>
<gene>
    <name evidence="9" type="ORF">EDC14_101957</name>
</gene>
<feature type="transmembrane region" description="Helical" evidence="7">
    <location>
        <begin position="243"/>
        <end position="264"/>
    </location>
</feature>
<evidence type="ECO:0000256" key="1">
    <source>
        <dbReference type="ARBA" id="ARBA00004651"/>
    </source>
</evidence>
<keyword evidence="3" id="KW-1003">Cell membrane</keyword>
<sequence length="279" mass="30773">MKTKRINILPYLLMGLVALIFLFPMAWTIISALKPEGQIVSYPPQWIPQTPTLENFTLVLQKFPFMQWVWNSVFLAIVSTVLVLVLDSMAAYAFGRLEFRGKKILFGLIVSMLLVPIQAYVVPLYMLFSTLGMLNSYTALILPVCANVTGVFLLTCFFRSIPNELQEAAMIDGCNDFTIFYRVMIPLSKPALSSVAIITFISSWNSFLWPLIAIRSDHLKPLPVGVAQFMGAAGGVSGSAPQYGISLSAACMAVLPTLIVFLILQRFFVQGIVSSGIKG</sequence>
<evidence type="ECO:0000313" key="10">
    <source>
        <dbReference type="Proteomes" id="UP000295008"/>
    </source>
</evidence>
<evidence type="ECO:0000313" key="9">
    <source>
        <dbReference type="EMBL" id="TCL64251.1"/>
    </source>
</evidence>
<feature type="transmembrane region" description="Helical" evidence="7">
    <location>
        <begin position="104"/>
        <end position="128"/>
    </location>
</feature>
<keyword evidence="2 7" id="KW-0813">Transport</keyword>
<evidence type="ECO:0000256" key="4">
    <source>
        <dbReference type="ARBA" id="ARBA00022692"/>
    </source>
</evidence>
<dbReference type="GO" id="GO:0055085">
    <property type="term" value="P:transmembrane transport"/>
    <property type="evidence" value="ECO:0007669"/>
    <property type="project" value="InterPro"/>
</dbReference>
<comment type="similarity">
    <text evidence="7">Belongs to the binding-protein-dependent transport system permease family.</text>
</comment>
<evidence type="ECO:0000256" key="2">
    <source>
        <dbReference type="ARBA" id="ARBA00022448"/>
    </source>
</evidence>
<evidence type="ECO:0000256" key="7">
    <source>
        <dbReference type="RuleBase" id="RU363032"/>
    </source>
</evidence>
<dbReference type="PANTHER" id="PTHR43744:SF12">
    <property type="entry name" value="ABC TRANSPORTER PERMEASE PROTEIN MG189-RELATED"/>
    <property type="match status" value="1"/>
</dbReference>
<protein>
    <submittedName>
        <fullName evidence="9">Carbohydrate ABC transporter membrane protein 2 (CUT1 family)</fullName>
    </submittedName>
</protein>
<dbReference type="GO" id="GO:0005886">
    <property type="term" value="C:plasma membrane"/>
    <property type="evidence" value="ECO:0007669"/>
    <property type="project" value="UniProtKB-SubCell"/>
</dbReference>